<feature type="transmembrane region" description="Helical" evidence="7">
    <location>
        <begin position="74"/>
        <end position="93"/>
    </location>
</feature>
<dbReference type="GO" id="GO:0000156">
    <property type="term" value="F:phosphorelay response regulator activity"/>
    <property type="evidence" value="ECO:0007669"/>
    <property type="project" value="TreeGrafter"/>
</dbReference>
<sequence length="364" mass="40911">MKKRYLRRILYIGVFYMLAMMCPAPDAGAQLLSSPFYSVEKSQQMALVGGANGKQARLNQQQIDNDGPVLNAPFVIMLALASVLSMALIVIIIRYHNLIKKLKHQLSDVSQRVASSNTALEKLKESLQASETKRQQVTQALQKANDEINAFSYSVSHDLRAPLRAINGYSAILLEEHYPKLDDSAKRAINIIQQNSNRMDELISDLLELTRLGTLAVSKQRFNMHQLVEHVLLNQKLKSNTKLNVLPMGETFADSYLLRQVWDNLISNAIKFSSKTETPVIEIGYTRQNTEHIYWVKDNGVGFDPVYSDKLFKVFSRLHGKKEFEGTGAGLAISKKIIEAHGGRIWAEAQLAKGATFYFSLPLN</sequence>
<dbReference type="Gene3D" id="3.30.565.10">
    <property type="entry name" value="Histidine kinase-like ATPase, C-terminal domain"/>
    <property type="match status" value="1"/>
</dbReference>
<feature type="domain" description="Histidine kinase" evidence="8">
    <location>
        <begin position="154"/>
        <end position="364"/>
    </location>
</feature>
<dbReference type="SUPFAM" id="SSF55874">
    <property type="entry name" value="ATPase domain of HSP90 chaperone/DNA topoisomerase II/histidine kinase"/>
    <property type="match status" value="1"/>
</dbReference>
<evidence type="ECO:0000256" key="3">
    <source>
        <dbReference type="ARBA" id="ARBA00022553"/>
    </source>
</evidence>
<dbReference type="Pfam" id="PF00512">
    <property type="entry name" value="HisKA"/>
    <property type="match status" value="1"/>
</dbReference>
<dbReference type="CDD" id="cd00082">
    <property type="entry name" value="HisKA"/>
    <property type="match status" value="1"/>
</dbReference>
<dbReference type="PANTHER" id="PTHR42878:SF15">
    <property type="entry name" value="BACTERIOPHYTOCHROME"/>
    <property type="match status" value="1"/>
</dbReference>
<dbReference type="InterPro" id="IPR003661">
    <property type="entry name" value="HisK_dim/P_dom"/>
</dbReference>
<dbReference type="EC" id="2.7.13.3" evidence="2"/>
<keyword evidence="4" id="KW-0808">Transferase</keyword>
<keyword evidence="7" id="KW-0812">Transmembrane</keyword>
<dbReference type="SMART" id="SM00388">
    <property type="entry name" value="HisKA"/>
    <property type="match status" value="1"/>
</dbReference>
<keyword evidence="10" id="KW-1185">Reference proteome</keyword>
<dbReference type="Proteomes" id="UP001319200">
    <property type="component" value="Unassembled WGS sequence"/>
</dbReference>
<keyword evidence="5" id="KW-0418">Kinase</keyword>
<feature type="transmembrane region" description="Helical" evidence="7">
    <location>
        <begin position="9"/>
        <end position="32"/>
    </location>
</feature>
<dbReference type="Gene3D" id="1.10.287.130">
    <property type="match status" value="1"/>
</dbReference>
<evidence type="ECO:0000256" key="7">
    <source>
        <dbReference type="SAM" id="Phobius"/>
    </source>
</evidence>
<evidence type="ECO:0000313" key="9">
    <source>
        <dbReference type="EMBL" id="MBT1697703.1"/>
    </source>
</evidence>
<organism evidence="9 10">
    <name type="scientific">Chryseosolibacter histidini</name>
    <dbReference type="NCBI Taxonomy" id="2782349"/>
    <lineage>
        <taxon>Bacteria</taxon>
        <taxon>Pseudomonadati</taxon>
        <taxon>Bacteroidota</taxon>
        <taxon>Cytophagia</taxon>
        <taxon>Cytophagales</taxon>
        <taxon>Chryseotaleaceae</taxon>
        <taxon>Chryseosolibacter</taxon>
    </lineage>
</organism>
<accession>A0AAP2GN66</accession>
<dbReference type="SMART" id="SM00387">
    <property type="entry name" value="HATPase_c"/>
    <property type="match status" value="1"/>
</dbReference>
<dbReference type="GO" id="GO:0000155">
    <property type="term" value="F:phosphorelay sensor kinase activity"/>
    <property type="evidence" value="ECO:0007669"/>
    <property type="project" value="InterPro"/>
</dbReference>
<evidence type="ECO:0000256" key="2">
    <source>
        <dbReference type="ARBA" id="ARBA00012438"/>
    </source>
</evidence>
<dbReference type="EMBL" id="JAHESF010000010">
    <property type="protein sequence ID" value="MBT1697703.1"/>
    <property type="molecule type" value="Genomic_DNA"/>
</dbReference>
<proteinExistence type="predicted"/>
<dbReference type="InterPro" id="IPR004358">
    <property type="entry name" value="Sig_transdc_His_kin-like_C"/>
</dbReference>
<protein>
    <recommendedName>
        <fullName evidence="2">histidine kinase</fullName>
        <ecNumber evidence="2">2.7.13.3</ecNumber>
    </recommendedName>
</protein>
<evidence type="ECO:0000256" key="4">
    <source>
        <dbReference type="ARBA" id="ARBA00022679"/>
    </source>
</evidence>
<keyword evidence="7" id="KW-0472">Membrane</keyword>
<dbReference type="InterPro" id="IPR036097">
    <property type="entry name" value="HisK_dim/P_sf"/>
</dbReference>
<keyword evidence="3" id="KW-0597">Phosphoprotein</keyword>
<dbReference type="InterPro" id="IPR005467">
    <property type="entry name" value="His_kinase_dom"/>
</dbReference>
<dbReference type="InterPro" id="IPR003594">
    <property type="entry name" value="HATPase_dom"/>
</dbReference>
<evidence type="ECO:0000256" key="1">
    <source>
        <dbReference type="ARBA" id="ARBA00000085"/>
    </source>
</evidence>
<evidence type="ECO:0000313" key="10">
    <source>
        <dbReference type="Proteomes" id="UP001319200"/>
    </source>
</evidence>
<dbReference type="AlphaFoldDB" id="A0AAP2GN66"/>
<dbReference type="InterPro" id="IPR036890">
    <property type="entry name" value="HATPase_C_sf"/>
</dbReference>
<dbReference type="Pfam" id="PF02518">
    <property type="entry name" value="HATPase_c"/>
    <property type="match status" value="1"/>
</dbReference>
<dbReference type="RefSeq" id="WP_254163575.1">
    <property type="nucleotide sequence ID" value="NZ_JAHESF010000010.1"/>
</dbReference>
<evidence type="ECO:0000256" key="5">
    <source>
        <dbReference type="ARBA" id="ARBA00022777"/>
    </source>
</evidence>
<dbReference type="InterPro" id="IPR050351">
    <property type="entry name" value="BphY/WalK/GraS-like"/>
</dbReference>
<dbReference type="PROSITE" id="PS50109">
    <property type="entry name" value="HIS_KIN"/>
    <property type="match status" value="1"/>
</dbReference>
<dbReference type="PANTHER" id="PTHR42878">
    <property type="entry name" value="TWO-COMPONENT HISTIDINE KINASE"/>
    <property type="match status" value="1"/>
</dbReference>
<evidence type="ECO:0000259" key="8">
    <source>
        <dbReference type="PROSITE" id="PS50109"/>
    </source>
</evidence>
<dbReference type="GO" id="GO:0030295">
    <property type="term" value="F:protein kinase activator activity"/>
    <property type="evidence" value="ECO:0007669"/>
    <property type="project" value="TreeGrafter"/>
</dbReference>
<dbReference type="SUPFAM" id="SSF47384">
    <property type="entry name" value="Homodimeric domain of signal transducing histidine kinase"/>
    <property type="match status" value="1"/>
</dbReference>
<gene>
    <name evidence="9" type="ORF">KK083_12500</name>
</gene>
<comment type="catalytic activity">
    <reaction evidence="1">
        <text>ATP + protein L-histidine = ADP + protein N-phospho-L-histidine.</text>
        <dbReference type="EC" id="2.7.13.3"/>
    </reaction>
</comment>
<name>A0AAP2GN66_9BACT</name>
<dbReference type="FunFam" id="3.30.565.10:FF:000006">
    <property type="entry name" value="Sensor histidine kinase WalK"/>
    <property type="match status" value="1"/>
</dbReference>
<evidence type="ECO:0000256" key="6">
    <source>
        <dbReference type="SAM" id="Coils"/>
    </source>
</evidence>
<comment type="caution">
    <text evidence="9">The sequence shown here is derived from an EMBL/GenBank/DDBJ whole genome shotgun (WGS) entry which is preliminary data.</text>
</comment>
<keyword evidence="7" id="KW-1133">Transmembrane helix</keyword>
<dbReference type="GO" id="GO:0007234">
    <property type="term" value="P:osmosensory signaling via phosphorelay pathway"/>
    <property type="evidence" value="ECO:0007669"/>
    <property type="project" value="TreeGrafter"/>
</dbReference>
<keyword evidence="6" id="KW-0175">Coiled coil</keyword>
<feature type="coiled-coil region" evidence="6">
    <location>
        <begin position="113"/>
        <end position="147"/>
    </location>
</feature>
<reference evidence="9 10" key="1">
    <citation type="submission" date="2021-05" db="EMBL/GenBank/DDBJ databases">
        <title>A Polyphasic approach of four new species of the genus Ohtaekwangia: Ohtaekwangia histidinii sp. nov., Ohtaekwangia cretensis sp. nov., Ohtaekwangia indiensis sp. nov., Ohtaekwangia reichenbachii sp. nov. from diverse environment.</title>
        <authorList>
            <person name="Octaviana S."/>
        </authorList>
    </citation>
    <scope>NUCLEOTIDE SEQUENCE [LARGE SCALE GENOMIC DNA]</scope>
    <source>
        <strain evidence="9 10">PWU4</strain>
    </source>
</reference>
<dbReference type="PRINTS" id="PR00344">
    <property type="entry name" value="BCTRLSENSOR"/>
</dbReference>